<accession>A0A0N4XUT0</accession>
<proteinExistence type="predicted"/>
<name>A0A0N4XUT0_NIPBR</name>
<dbReference type="Proteomes" id="UP000271162">
    <property type="component" value="Unassembled WGS sequence"/>
</dbReference>
<reference evidence="6 7" key="2">
    <citation type="submission" date="2018-11" db="EMBL/GenBank/DDBJ databases">
        <authorList>
            <consortium name="Pathogen Informatics"/>
        </authorList>
    </citation>
    <scope>NUCLEOTIDE SEQUENCE [LARGE SCALE GENOMIC DNA]</scope>
</reference>
<dbReference type="InterPro" id="IPR039545">
    <property type="entry name" value="PGAP2"/>
</dbReference>
<feature type="transmembrane region" description="Helical" evidence="3">
    <location>
        <begin position="304"/>
        <end position="322"/>
    </location>
</feature>
<keyword evidence="3" id="KW-1133">Transmembrane helix</keyword>
<evidence type="ECO:0000313" key="8">
    <source>
        <dbReference type="WBParaSite" id="NBR_0000648801-mRNA-1"/>
    </source>
</evidence>
<evidence type="ECO:0000313" key="7">
    <source>
        <dbReference type="Proteomes" id="UP000271162"/>
    </source>
</evidence>
<feature type="transmembrane region" description="Helical" evidence="3">
    <location>
        <begin position="367"/>
        <end position="388"/>
    </location>
</feature>
<dbReference type="AlphaFoldDB" id="A0A0N4XUT0"/>
<feature type="transmembrane region" description="Helical" evidence="3">
    <location>
        <begin position="212"/>
        <end position="234"/>
    </location>
</feature>
<dbReference type="InterPro" id="IPR002048">
    <property type="entry name" value="EF_hand_dom"/>
</dbReference>
<dbReference type="PANTHER" id="PTHR12892">
    <property type="entry name" value="FGF RECEPTOR ACTIVATING PROTEIN 1"/>
    <property type="match status" value="1"/>
</dbReference>
<dbReference type="InterPro" id="IPR011992">
    <property type="entry name" value="EF-hand-dom_pair"/>
</dbReference>
<organism evidence="8">
    <name type="scientific">Nippostrongylus brasiliensis</name>
    <name type="common">Rat hookworm</name>
    <dbReference type="NCBI Taxonomy" id="27835"/>
    <lineage>
        <taxon>Eukaryota</taxon>
        <taxon>Metazoa</taxon>
        <taxon>Ecdysozoa</taxon>
        <taxon>Nematoda</taxon>
        <taxon>Chromadorea</taxon>
        <taxon>Rhabditida</taxon>
        <taxon>Rhabditina</taxon>
        <taxon>Rhabditomorpha</taxon>
        <taxon>Strongyloidea</taxon>
        <taxon>Heligmosomidae</taxon>
        <taxon>Nippostrongylus</taxon>
    </lineage>
</organism>
<evidence type="ECO:0000256" key="3">
    <source>
        <dbReference type="SAM" id="Phobius"/>
    </source>
</evidence>
<dbReference type="GO" id="GO:0005789">
    <property type="term" value="C:endoplasmic reticulum membrane"/>
    <property type="evidence" value="ECO:0007669"/>
    <property type="project" value="TreeGrafter"/>
</dbReference>
<evidence type="ECO:0000256" key="4">
    <source>
        <dbReference type="SAM" id="SignalP"/>
    </source>
</evidence>
<dbReference type="SMART" id="SM00054">
    <property type="entry name" value="EFh"/>
    <property type="match status" value="1"/>
</dbReference>
<dbReference type="WBParaSite" id="NBR_0000648801-mRNA-1">
    <property type="protein sequence ID" value="NBR_0000648801-mRNA-1"/>
    <property type="gene ID" value="NBR_0000648801"/>
</dbReference>
<gene>
    <name evidence="6" type="ORF">NBR_LOCUS6489</name>
</gene>
<protein>
    <submittedName>
        <fullName evidence="8">EF-hand domain-containing protein</fullName>
    </submittedName>
</protein>
<dbReference type="PROSITE" id="PS00018">
    <property type="entry name" value="EF_HAND_1"/>
    <property type="match status" value="1"/>
</dbReference>
<evidence type="ECO:0000313" key="6">
    <source>
        <dbReference type="EMBL" id="VDL70078.1"/>
    </source>
</evidence>
<dbReference type="GO" id="GO:0000139">
    <property type="term" value="C:Golgi membrane"/>
    <property type="evidence" value="ECO:0007669"/>
    <property type="project" value="InterPro"/>
</dbReference>
<dbReference type="EMBL" id="UYSL01019803">
    <property type="protein sequence ID" value="VDL70078.1"/>
    <property type="molecule type" value="Genomic_DNA"/>
</dbReference>
<evidence type="ECO:0000259" key="5">
    <source>
        <dbReference type="PROSITE" id="PS50222"/>
    </source>
</evidence>
<keyword evidence="4" id="KW-0732">Signal</keyword>
<feature type="signal peptide" evidence="4">
    <location>
        <begin position="1"/>
        <end position="18"/>
    </location>
</feature>
<sequence>MRATCFMLVCIVCSGTLANKSALARCLKRETSRQGDGRPPPGDEGMRKKTSTRAFEPGIRGKSEWRASKRISPTQMSDGCEQFDQISKTPIFTDEQVESIIDESLKSMDLNGDGFIDFTEYRASMKDLAFVYLLSRSLDFPIRAPPPNSSLLPVVGLVLKLLHFLNGFNCSGGYPFGTLNLPSFHRFITFVEVMPAEHRRSTLLLTIPVRSILVQSTLLPIAALLLAFTFGSVLHPKRLYWYRWACGFVHLPSVSRVINMPLERTIFQLLVLFSIPLQLFALLEHWLRFSKEKPTVCFSLTKSAMAVSAVIFMVFLSLLAVVGLHAMFFGGFAISTYIYFIAQCLLTRWTIGENPTDIIKLKRQLTCLTCVSITIPIISILFTLYNVYCVEYTYELFALFEYATVAFILAFHVYSLSNMSGFIYVVHSSIRSRALRA</sequence>
<keyword evidence="3" id="KW-0472">Membrane</keyword>
<dbReference type="GO" id="GO:0006506">
    <property type="term" value="P:GPI anchor biosynthetic process"/>
    <property type="evidence" value="ECO:0007669"/>
    <property type="project" value="TreeGrafter"/>
</dbReference>
<feature type="transmembrane region" description="Helical" evidence="3">
    <location>
        <begin position="400"/>
        <end position="426"/>
    </location>
</feature>
<dbReference type="PANTHER" id="PTHR12892:SF12">
    <property type="entry name" value="RHOMBOID DOMAIN-CONTAINING PROTEIN"/>
    <property type="match status" value="1"/>
</dbReference>
<feature type="transmembrane region" description="Helical" evidence="3">
    <location>
        <begin position="265"/>
        <end position="283"/>
    </location>
</feature>
<reference evidence="8" key="1">
    <citation type="submission" date="2017-02" db="UniProtKB">
        <authorList>
            <consortium name="WormBaseParasite"/>
        </authorList>
    </citation>
    <scope>IDENTIFICATION</scope>
</reference>
<dbReference type="Gene3D" id="1.10.238.10">
    <property type="entry name" value="EF-hand"/>
    <property type="match status" value="1"/>
</dbReference>
<feature type="region of interest" description="Disordered" evidence="2">
    <location>
        <begin position="29"/>
        <end position="61"/>
    </location>
</feature>
<keyword evidence="1" id="KW-0106">Calcium</keyword>
<feature type="domain" description="EF-hand" evidence="5">
    <location>
        <begin position="96"/>
        <end position="131"/>
    </location>
</feature>
<keyword evidence="3" id="KW-0812">Transmembrane</keyword>
<dbReference type="STRING" id="27835.A0A0N4XUT0"/>
<feature type="chain" id="PRO_5043124805" evidence="4">
    <location>
        <begin position="19"/>
        <end position="437"/>
    </location>
</feature>
<dbReference type="InterPro" id="IPR018247">
    <property type="entry name" value="EF_Hand_1_Ca_BS"/>
</dbReference>
<dbReference type="SUPFAM" id="SSF47473">
    <property type="entry name" value="EF-hand"/>
    <property type="match status" value="1"/>
</dbReference>
<evidence type="ECO:0000256" key="1">
    <source>
        <dbReference type="ARBA" id="ARBA00022837"/>
    </source>
</evidence>
<dbReference type="InterPro" id="IPR019402">
    <property type="entry name" value="CWH43_N"/>
</dbReference>
<dbReference type="PROSITE" id="PS50222">
    <property type="entry name" value="EF_HAND_2"/>
    <property type="match status" value="1"/>
</dbReference>
<dbReference type="Pfam" id="PF10277">
    <property type="entry name" value="Frag1"/>
    <property type="match status" value="1"/>
</dbReference>
<dbReference type="GO" id="GO:0005509">
    <property type="term" value="F:calcium ion binding"/>
    <property type="evidence" value="ECO:0007669"/>
    <property type="project" value="InterPro"/>
</dbReference>
<evidence type="ECO:0000256" key="2">
    <source>
        <dbReference type="SAM" id="MobiDB-lite"/>
    </source>
</evidence>
<feature type="transmembrane region" description="Helical" evidence="3">
    <location>
        <begin position="328"/>
        <end position="346"/>
    </location>
</feature>
<keyword evidence="7" id="KW-1185">Reference proteome</keyword>